<organism evidence="2 3">
    <name type="scientific">Fusobacterium vincentii 4_1_13</name>
    <dbReference type="NCBI Taxonomy" id="469606"/>
    <lineage>
        <taxon>Bacteria</taxon>
        <taxon>Fusobacteriati</taxon>
        <taxon>Fusobacteriota</taxon>
        <taxon>Fusobacteriia</taxon>
        <taxon>Fusobacteriales</taxon>
        <taxon>Fusobacteriaceae</taxon>
        <taxon>Fusobacterium</taxon>
    </lineage>
</organism>
<accession>A0A0M1VV69</accession>
<name>A0A0M1VV69_FUSVC</name>
<feature type="coiled-coil region" evidence="1">
    <location>
        <begin position="202"/>
        <end position="236"/>
    </location>
</feature>
<dbReference type="EMBL" id="ACDE02000019">
    <property type="protein sequence ID" value="EEO40573.2"/>
    <property type="molecule type" value="Genomic_DNA"/>
</dbReference>
<feature type="coiled-coil region" evidence="1">
    <location>
        <begin position="132"/>
        <end position="170"/>
    </location>
</feature>
<dbReference type="RefSeq" id="WP_032843837.1">
    <property type="nucleotide sequence ID" value="NZ_KQ235737.1"/>
</dbReference>
<dbReference type="AlphaFoldDB" id="A0A0M1VV69"/>
<gene>
    <name evidence="2" type="ORF">FSCG_01286</name>
</gene>
<evidence type="ECO:0000256" key="1">
    <source>
        <dbReference type="SAM" id="Coils"/>
    </source>
</evidence>
<evidence type="ECO:0000313" key="2">
    <source>
        <dbReference type="EMBL" id="EEO40573.2"/>
    </source>
</evidence>
<evidence type="ECO:0000313" key="3">
    <source>
        <dbReference type="Proteomes" id="UP000004925"/>
    </source>
</evidence>
<protein>
    <submittedName>
        <fullName evidence="2">P-type conjugative transfer protein TrbJ</fullName>
    </submittedName>
</protein>
<keyword evidence="1" id="KW-0175">Coiled coil</keyword>
<proteinExistence type="predicted"/>
<comment type="caution">
    <text evidence="2">The sequence shown here is derived from an EMBL/GenBank/DDBJ whole genome shotgun (WGS) entry which is preliminary data.</text>
</comment>
<dbReference type="Proteomes" id="UP000004925">
    <property type="component" value="Unassembled WGS sequence"/>
</dbReference>
<sequence length="257" mass="28993">MKKKLVIVILGLFISNTAFPGIIKGKGPSGPLEVIEIGPNVKANIVSKIEQTRNTLESIQQTKNQILQLKNDALNLNKWADTVLQETLGISQADIQNIREIQKLSGSLYNDVKNFEKNWKKEFGMDFEKMDINQLGNAQNKLSNRIDEIKKNIIKEGSDLTNKAAELEKNVTLFNSKNRQVTGNLEVAQLGNEIMTSILSSINSLNATLINQEAKRQELEMKEAEKQKAKNEIAKKIYLMETQRIVPNNKFDVITIE</sequence>
<reference evidence="2 3" key="1">
    <citation type="submission" date="2011-10" db="EMBL/GenBank/DDBJ databases">
        <title>The Genome Sequence of Fusobacterium sp. 4_1_13.</title>
        <authorList>
            <consortium name="The Broad Institute Genome Sequencing Platform"/>
            <person name="Earl A."/>
            <person name="Ward D."/>
            <person name="Feldgarden M."/>
            <person name="Gevers D."/>
            <person name="Strauss J."/>
            <person name="Ambrose C."/>
            <person name="Allen-Vercoe E."/>
            <person name="Young S.K."/>
            <person name="Zeng Q."/>
            <person name="Gargeya S."/>
            <person name="Fitzgerald M."/>
            <person name="Haas B."/>
            <person name="Abouelleil A."/>
            <person name="Alvarado L."/>
            <person name="Arachchi H.M."/>
            <person name="Berlin A."/>
            <person name="Brown A."/>
            <person name="Chapman S.B."/>
            <person name="Chen Z."/>
            <person name="Dunbar C."/>
            <person name="Freedman E."/>
            <person name="Gearin G."/>
            <person name="Goldberg J."/>
            <person name="Griggs A."/>
            <person name="Gujja S."/>
            <person name="Heiman D."/>
            <person name="Howarth C."/>
            <person name="Larson L."/>
            <person name="Lui A."/>
            <person name="MacDonald P.J."/>
            <person name="Montmayeur A."/>
            <person name="Murphy C."/>
            <person name="Neiman D."/>
            <person name="Pearson M."/>
            <person name="Priest M."/>
            <person name="Roberts A."/>
            <person name="Saif S."/>
            <person name="Shea T."/>
            <person name="Shenoy N."/>
            <person name="Sisk P."/>
            <person name="Stolte C."/>
            <person name="Sykes S."/>
            <person name="Wortman J."/>
            <person name="Nusbaum C."/>
            <person name="Birren B."/>
        </authorList>
    </citation>
    <scope>NUCLEOTIDE SEQUENCE [LARGE SCALE GENOMIC DNA]</scope>
    <source>
        <strain evidence="2 3">4_1_13</strain>
    </source>
</reference>